<sequence length="201" mass="21183">MTATATAPETFRRAVESLAALRPRPEIELRDMRPPQRLAPWSAAWSAEVVSASPVTGDPDVEPEVLVTGRLVLLHDPDGQEAWDGTLRLVTFVRAELDPEHANDPLLPEVAWSWLTGALEESAATATAVGGTVTQTSSVRFGDISGPAHVTDLELRASWTPVLEAGVVDLTEHGGAFTTVLATAAGLPPVGVASLAARRPS</sequence>
<dbReference type="EMBL" id="JAJNDB010000006">
    <property type="protein sequence ID" value="MCD2196810.1"/>
    <property type="molecule type" value="Genomic_DNA"/>
</dbReference>
<organism evidence="1 2">
    <name type="scientific">Actinomycetospora endophytica</name>
    <dbReference type="NCBI Taxonomy" id="2291215"/>
    <lineage>
        <taxon>Bacteria</taxon>
        <taxon>Bacillati</taxon>
        <taxon>Actinomycetota</taxon>
        <taxon>Actinomycetes</taxon>
        <taxon>Pseudonocardiales</taxon>
        <taxon>Pseudonocardiaceae</taxon>
        <taxon>Actinomycetospora</taxon>
    </lineage>
</organism>
<evidence type="ECO:0000313" key="1">
    <source>
        <dbReference type="EMBL" id="MCD2196810.1"/>
    </source>
</evidence>
<dbReference type="Proteomes" id="UP001199469">
    <property type="component" value="Unassembled WGS sequence"/>
</dbReference>
<name>A0ABS8PEW2_9PSEU</name>
<comment type="caution">
    <text evidence="1">The sequence shown here is derived from an EMBL/GenBank/DDBJ whole genome shotgun (WGS) entry which is preliminary data.</text>
</comment>
<proteinExistence type="predicted"/>
<dbReference type="InterPro" id="IPR021555">
    <property type="entry name" value="DUF3000"/>
</dbReference>
<reference evidence="1 2" key="1">
    <citation type="submission" date="2021-11" db="EMBL/GenBank/DDBJ databases">
        <title>Draft genome sequence of Actinomycetospora sp. SF1 isolated from the rhizosphere soil.</title>
        <authorList>
            <person name="Duangmal K."/>
            <person name="Chantavorakit T."/>
        </authorList>
    </citation>
    <scope>NUCLEOTIDE SEQUENCE [LARGE SCALE GENOMIC DNA]</scope>
    <source>
        <strain evidence="1 2">TBRC 5722</strain>
    </source>
</reference>
<dbReference type="RefSeq" id="WP_230738685.1">
    <property type="nucleotide sequence ID" value="NZ_JAJNDB010000006.1"/>
</dbReference>
<protein>
    <submittedName>
        <fullName evidence="1">DUF3000 domain-containing protein</fullName>
    </submittedName>
</protein>
<dbReference type="Pfam" id="PF11452">
    <property type="entry name" value="DUF3000"/>
    <property type="match status" value="1"/>
</dbReference>
<gene>
    <name evidence="1" type="ORF">LQ327_25900</name>
</gene>
<accession>A0ABS8PEW2</accession>
<evidence type="ECO:0000313" key="2">
    <source>
        <dbReference type="Proteomes" id="UP001199469"/>
    </source>
</evidence>
<keyword evidence="2" id="KW-1185">Reference proteome</keyword>